<evidence type="ECO:0000313" key="3">
    <source>
        <dbReference type="Proteomes" id="UP000050961"/>
    </source>
</evidence>
<proteinExistence type="predicted"/>
<dbReference type="SMART" id="SM00850">
    <property type="entry name" value="LytTR"/>
    <property type="match status" value="1"/>
</dbReference>
<accession>A0A0R2DRB7</accession>
<comment type="caution">
    <text evidence="2">The sequence shown here is derived from an EMBL/GenBank/DDBJ whole genome shotgun (WGS) entry which is preliminary data.</text>
</comment>
<keyword evidence="3" id="KW-1185">Reference proteome</keyword>
<dbReference type="Proteomes" id="UP000050961">
    <property type="component" value="Unassembled WGS sequence"/>
</dbReference>
<dbReference type="GO" id="GO:0000156">
    <property type="term" value="F:phosphorelay response regulator activity"/>
    <property type="evidence" value="ECO:0007669"/>
    <property type="project" value="InterPro"/>
</dbReference>
<name>A0A0R2DRB7_9LACO</name>
<dbReference type="eggNOG" id="COG3279">
    <property type="taxonomic scope" value="Bacteria"/>
</dbReference>
<dbReference type="EMBL" id="AYZF01000017">
    <property type="protein sequence ID" value="KRN05643.1"/>
    <property type="molecule type" value="Genomic_DNA"/>
</dbReference>
<dbReference type="InterPro" id="IPR007492">
    <property type="entry name" value="LytTR_DNA-bd_dom"/>
</dbReference>
<gene>
    <name evidence="2" type="ORF">FD15_GL002207</name>
</gene>
<dbReference type="AlphaFoldDB" id="A0A0R2DRB7"/>
<organism evidence="2 3">
    <name type="scientific">Liquorilactobacillus sucicola DSM 21376 = JCM 15457</name>
    <dbReference type="NCBI Taxonomy" id="1423806"/>
    <lineage>
        <taxon>Bacteria</taxon>
        <taxon>Bacillati</taxon>
        <taxon>Bacillota</taxon>
        <taxon>Bacilli</taxon>
        <taxon>Lactobacillales</taxon>
        <taxon>Lactobacillaceae</taxon>
        <taxon>Liquorilactobacillus</taxon>
    </lineage>
</organism>
<dbReference type="Gene3D" id="2.40.50.1020">
    <property type="entry name" value="LytTr DNA-binding domain"/>
    <property type="match status" value="1"/>
</dbReference>
<dbReference type="PANTHER" id="PTHR37299:SF1">
    <property type="entry name" value="STAGE 0 SPORULATION PROTEIN A HOMOLOG"/>
    <property type="match status" value="1"/>
</dbReference>
<dbReference type="Pfam" id="PF04397">
    <property type="entry name" value="LytTR"/>
    <property type="match status" value="1"/>
</dbReference>
<feature type="domain" description="HTH LytTR-type" evidence="1">
    <location>
        <begin position="51"/>
        <end position="154"/>
    </location>
</feature>
<dbReference type="PROSITE" id="PS50930">
    <property type="entry name" value="HTH_LYTTR"/>
    <property type="match status" value="1"/>
</dbReference>
<protein>
    <submittedName>
        <fullName evidence="2">Response regulator</fullName>
    </submittedName>
</protein>
<evidence type="ECO:0000313" key="2">
    <source>
        <dbReference type="EMBL" id="KRN05643.1"/>
    </source>
</evidence>
<sequence length="154" mass="17569">MGVKNVKIYFSTDKNMPADEIQVNVSAQQYSDEVAHLLAYLDHYTPKDPVLAVSTAETIHVIHQDKIISLEVYGAEIHLVTRDQLLLTRGRLYKFLEKLSHQFIQVSRYSIINLDYLQKLETGFSGNMTAVMVNNAKINVSRKYLSNLKKQLGI</sequence>
<evidence type="ECO:0000259" key="1">
    <source>
        <dbReference type="PROSITE" id="PS50930"/>
    </source>
</evidence>
<dbReference type="PATRIC" id="fig|1423806.3.peg.2255"/>
<dbReference type="InterPro" id="IPR046947">
    <property type="entry name" value="LytR-like"/>
</dbReference>
<dbReference type="GO" id="GO:0003677">
    <property type="term" value="F:DNA binding"/>
    <property type="evidence" value="ECO:0007669"/>
    <property type="project" value="InterPro"/>
</dbReference>
<reference evidence="2 3" key="1">
    <citation type="journal article" date="2015" name="Genome Announc.">
        <title>Expanding the biotechnology potential of lactobacilli through comparative genomics of 213 strains and associated genera.</title>
        <authorList>
            <person name="Sun Z."/>
            <person name="Harris H.M."/>
            <person name="McCann A."/>
            <person name="Guo C."/>
            <person name="Argimon S."/>
            <person name="Zhang W."/>
            <person name="Yang X."/>
            <person name="Jeffery I.B."/>
            <person name="Cooney J.C."/>
            <person name="Kagawa T.F."/>
            <person name="Liu W."/>
            <person name="Song Y."/>
            <person name="Salvetti E."/>
            <person name="Wrobel A."/>
            <person name="Rasinkangas P."/>
            <person name="Parkhill J."/>
            <person name="Rea M.C."/>
            <person name="O'Sullivan O."/>
            <person name="Ritari J."/>
            <person name="Douillard F.P."/>
            <person name="Paul Ross R."/>
            <person name="Yang R."/>
            <person name="Briner A.E."/>
            <person name="Felis G.E."/>
            <person name="de Vos W.M."/>
            <person name="Barrangou R."/>
            <person name="Klaenhammer T.R."/>
            <person name="Caufield P.W."/>
            <person name="Cui Y."/>
            <person name="Zhang H."/>
            <person name="O'Toole P.W."/>
        </authorList>
    </citation>
    <scope>NUCLEOTIDE SEQUENCE [LARGE SCALE GENOMIC DNA]</scope>
    <source>
        <strain evidence="2 3">DSM 21376</strain>
    </source>
</reference>
<dbReference type="PANTHER" id="PTHR37299">
    <property type="entry name" value="TRANSCRIPTIONAL REGULATOR-RELATED"/>
    <property type="match status" value="1"/>
</dbReference>
<dbReference type="STRING" id="1423806.FD15_GL002207"/>